<gene>
    <name evidence="2" type="ORF">Q4Q50_04775</name>
</gene>
<comment type="caution">
    <text evidence="2">The sequence shown here is derived from an EMBL/GenBank/DDBJ whole genome shotgun (WGS) entry which is preliminary data.</text>
</comment>
<protein>
    <submittedName>
        <fullName evidence="2">ATP-binding protein</fullName>
    </submittedName>
</protein>
<keyword evidence="3" id="KW-1185">Reference proteome</keyword>
<accession>A0ABU3FW57</accession>
<dbReference type="EMBL" id="JAUOES010000004">
    <property type="protein sequence ID" value="MDT3279610.1"/>
    <property type="molecule type" value="Genomic_DNA"/>
</dbReference>
<evidence type="ECO:0000259" key="1">
    <source>
        <dbReference type="Pfam" id="PF13304"/>
    </source>
</evidence>
<proteinExistence type="predicted"/>
<name>A0ABU3FW57_9GAMM</name>
<dbReference type="Proteomes" id="UP001249505">
    <property type="component" value="Unassembled WGS sequence"/>
</dbReference>
<dbReference type="Pfam" id="PF13304">
    <property type="entry name" value="AAA_21"/>
    <property type="match status" value="1"/>
</dbReference>
<evidence type="ECO:0000313" key="3">
    <source>
        <dbReference type="Proteomes" id="UP001249505"/>
    </source>
</evidence>
<feature type="domain" description="ATPase AAA-type core" evidence="1">
    <location>
        <begin position="27"/>
        <end position="324"/>
    </location>
</feature>
<dbReference type="PANTHER" id="PTHR43581">
    <property type="entry name" value="ATP/GTP PHOSPHATASE"/>
    <property type="match status" value="1"/>
</dbReference>
<dbReference type="GO" id="GO:0005524">
    <property type="term" value="F:ATP binding"/>
    <property type="evidence" value="ECO:0007669"/>
    <property type="project" value="UniProtKB-KW"/>
</dbReference>
<keyword evidence="2" id="KW-0067">ATP-binding</keyword>
<dbReference type="RefSeq" id="WP_311898613.1">
    <property type="nucleotide sequence ID" value="NZ_JAUOES010000004.1"/>
</dbReference>
<dbReference type="SUPFAM" id="SSF52540">
    <property type="entry name" value="P-loop containing nucleoside triphosphate hydrolases"/>
    <property type="match status" value="1"/>
</dbReference>
<dbReference type="InterPro" id="IPR051396">
    <property type="entry name" value="Bact_Antivir_Def_Nuclease"/>
</dbReference>
<dbReference type="InterPro" id="IPR027417">
    <property type="entry name" value="P-loop_NTPase"/>
</dbReference>
<sequence length="611" mass="70021">MKIDSIKLCGWRSYDLNGVCISGLKSINLLIGPNNSGKSNLSRYFNYLKGIASKDLYSGTVISVATELDESQTWCWKKNKISCEISLSNDNIFIENDKVFYKADKYKVSLNCHHDINSNRSILNLKVNDKPIFNDENLICTDFKNDIFVDPIDDVNGFHDNKLYWTKFLSSLVFVDPIRHHSRNSNNKQSYYFDGAKIIEELDKLRVDRATPSNWAGYKKQIKIWLTEILSEEVTNIDILEKDLSIEFESGLSFSLDQQGTGVSQIVMLLSHLWINKDVILNVFLEEPEANLHPEAVVKLVNIFEKQLTNHRFFITTHSPSLIDCLNENWAVYRTIKSQNGASSISKNDNIIKYYETLDSLGVKASQILQANTVLWVEGPSDRIYLKKWIDIYSDAELKEGKDYSFLYFGGTNLSSFTVLDDIDNNLINILSTSRKAYLIADSDCSSQEYRNNDTLKSYLTSMLDRLKVVDTNIEGLDSSIKDYVKVWITKGREIENYICKELFFDTLTSKGFKRESIGKGNNRKMLELKSGNTSDFNFGKFDAFDKAIADFYQYQNGDPIDRLTSDNIALSYANKKVQIAKSISGKFHKSNCSVFDLEDRIKDLIEFIRK</sequence>
<dbReference type="PANTHER" id="PTHR43581:SF4">
    <property type="entry name" value="ATP_GTP PHOSPHATASE"/>
    <property type="match status" value="1"/>
</dbReference>
<keyword evidence="2" id="KW-0547">Nucleotide-binding</keyword>
<organism evidence="2 3">
    <name type="scientific">Shewanella scandinavica</name>
    <dbReference type="NCBI Taxonomy" id="3063538"/>
    <lineage>
        <taxon>Bacteria</taxon>
        <taxon>Pseudomonadati</taxon>
        <taxon>Pseudomonadota</taxon>
        <taxon>Gammaproteobacteria</taxon>
        <taxon>Alteromonadales</taxon>
        <taxon>Shewanellaceae</taxon>
        <taxon>Shewanella</taxon>
    </lineage>
</organism>
<reference evidence="2 3" key="1">
    <citation type="submission" date="2023-07" db="EMBL/GenBank/DDBJ databases">
        <title>Novel Shewanella species isolated from Baltic Sea sediments.</title>
        <authorList>
            <person name="Martin-Rodriguez A.J."/>
        </authorList>
    </citation>
    <scope>NUCLEOTIDE SEQUENCE [LARGE SCALE GENOMIC DNA]</scope>
    <source>
        <strain evidence="2 3">SP2S1-2</strain>
    </source>
</reference>
<evidence type="ECO:0000313" key="2">
    <source>
        <dbReference type="EMBL" id="MDT3279610.1"/>
    </source>
</evidence>
<dbReference type="InterPro" id="IPR003959">
    <property type="entry name" value="ATPase_AAA_core"/>
</dbReference>
<dbReference type="Gene3D" id="3.40.50.300">
    <property type="entry name" value="P-loop containing nucleotide triphosphate hydrolases"/>
    <property type="match status" value="1"/>
</dbReference>